<keyword evidence="8" id="KW-0915">Sodium</keyword>
<evidence type="ECO:0000256" key="1">
    <source>
        <dbReference type="ARBA" id="ARBA00004651"/>
    </source>
</evidence>
<sequence>MHILDIIAIFVCLAGIFIYVNTYFIKLPSSIGLMLMALCLSFCILVAGWLFPDFIIGTERVMENYDYSDVLYQVVLIFMLFAGALQIDFKKLAQEKWPVLILATASIFISTVIVGIGIFYILKFAGIHLDLIYCLVFGALISPTDPIALTSTIKKYNLSNRLAIQVSGESLFNDGVAVVLALTLLDLAHTGEDHRISFWDVGFVFSLDVGGGIILGLILGFVGYRLLKYIDNDQSELEILVTLALVLTGAQIATMLHISAKQAAVVAGLIIGNEGRGNYITSVTSDYVFKFWSLMEESLNAMLFVLIGLEMLVITIRLDYFAAGFFAFTLILVARFISVGIPIKLMSTFDQHHFEKHSVTIMTWGGLRGGIPIALSLSLPEFEGKDIIVTMTYTVVVLSILFQGLTVRKLLEYSFGVKLEKPVNAGHH</sequence>
<name>A0ABZ0ITC9_9BACT</name>
<evidence type="ECO:0000256" key="5">
    <source>
        <dbReference type="ARBA" id="ARBA00022475"/>
    </source>
</evidence>
<evidence type="ECO:0000259" key="13">
    <source>
        <dbReference type="Pfam" id="PF00999"/>
    </source>
</evidence>
<feature type="transmembrane region" description="Helical" evidence="12">
    <location>
        <begin position="325"/>
        <end position="343"/>
    </location>
</feature>
<keyword evidence="4" id="KW-0050">Antiport</keyword>
<keyword evidence="5" id="KW-1003">Cell membrane</keyword>
<dbReference type="InterPro" id="IPR006153">
    <property type="entry name" value="Cation/H_exchanger_TM"/>
</dbReference>
<feature type="transmembrane region" description="Helical" evidence="12">
    <location>
        <begin position="299"/>
        <end position="318"/>
    </location>
</feature>
<keyword evidence="15" id="KW-1185">Reference proteome</keyword>
<feature type="transmembrane region" description="Helical" evidence="12">
    <location>
        <begin position="99"/>
        <end position="121"/>
    </location>
</feature>
<evidence type="ECO:0000256" key="9">
    <source>
        <dbReference type="ARBA" id="ARBA00023065"/>
    </source>
</evidence>
<comment type="subcellular location">
    <subcellularLocation>
        <location evidence="1">Cell membrane</location>
        <topology evidence="1">Multi-pass membrane protein</topology>
    </subcellularLocation>
</comment>
<evidence type="ECO:0000256" key="8">
    <source>
        <dbReference type="ARBA" id="ARBA00023053"/>
    </source>
</evidence>
<evidence type="ECO:0000256" key="6">
    <source>
        <dbReference type="ARBA" id="ARBA00022692"/>
    </source>
</evidence>
<evidence type="ECO:0000313" key="15">
    <source>
        <dbReference type="Proteomes" id="UP001302349"/>
    </source>
</evidence>
<accession>A0ABZ0ITC9</accession>
<feature type="transmembrane region" description="Helical" evidence="12">
    <location>
        <begin position="31"/>
        <end position="50"/>
    </location>
</feature>
<dbReference type="RefSeq" id="WP_317489642.1">
    <property type="nucleotide sequence ID" value="NZ_CP136051.1"/>
</dbReference>
<dbReference type="Pfam" id="PF00999">
    <property type="entry name" value="Na_H_Exchanger"/>
    <property type="match status" value="1"/>
</dbReference>
<feature type="transmembrane region" description="Helical" evidence="12">
    <location>
        <begin position="201"/>
        <end position="227"/>
    </location>
</feature>
<evidence type="ECO:0000256" key="10">
    <source>
        <dbReference type="ARBA" id="ARBA00023136"/>
    </source>
</evidence>
<dbReference type="Gene3D" id="6.10.140.1330">
    <property type="match status" value="1"/>
</dbReference>
<dbReference type="PANTHER" id="PTHR10110">
    <property type="entry name" value="SODIUM/HYDROGEN EXCHANGER"/>
    <property type="match status" value="1"/>
</dbReference>
<reference evidence="14 15" key="1">
    <citation type="journal article" date="2023" name="Microbiol. Resour. Announc.">
        <title>Complete Genome Sequence of Imperialibacter roseus strain P4T.</title>
        <authorList>
            <person name="Tizabi D.R."/>
            <person name="Bachvaroff T."/>
            <person name="Hill R.T."/>
        </authorList>
    </citation>
    <scope>NUCLEOTIDE SEQUENCE [LARGE SCALE GENOMIC DNA]</scope>
    <source>
        <strain evidence="14 15">P4T</strain>
    </source>
</reference>
<keyword evidence="10 12" id="KW-0472">Membrane</keyword>
<evidence type="ECO:0000256" key="2">
    <source>
        <dbReference type="ARBA" id="ARBA00007367"/>
    </source>
</evidence>
<dbReference type="Proteomes" id="UP001302349">
    <property type="component" value="Chromosome"/>
</dbReference>
<protein>
    <submittedName>
        <fullName evidence="14">Sodium:proton antiporter</fullName>
    </submittedName>
</protein>
<comment type="similarity">
    <text evidence="2">Belongs to the monovalent cation:proton antiporter 1 (CPA1) transporter (TC 2.A.36) family.</text>
</comment>
<dbReference type="EMBL" id="CP136051">
    <property type="protein sequence ID" value="WOK06951.1"/>
    <property type="molecule type" value="Genomic_DNA"/>
</dbReference>
<evidence type="ECO:0000256" key="12">
    <source>
        <dbReference type="SAM" id="Phobius"/>
    </source>
</evidence>
<keyword evidence="9" id="KW-0406">Ion transport</keyword>
<evidence type="ECO:0000256" key="4">
    <source>
        <dbReference type="ARBA" id="ARBA00022449"/>
    </source>
</evidence>
<proteinExistence type="inferred from homology"/>
<gene>
    <name evidence="14" type="ORF">RT717_28205</name>
</gene>
<evidence type="ECO:0000256" key="11">
    <source>
        <dbReference type="ARBA" id="ARBA00023201"/>
    </source>
</evidence>
<dbReference type="PANTHER" id="PTHR10110:SF195">
    <property type="entry name" value="NA(+)_H(+) ANTIPORTER NHAS2"/>
    <property type="match status" value="1"/>
</dbReference>
<organism evidence="14 15">
    <name type="scientific">Imperialibacter roseus</name>
    <dbReference type="NCBI Taxonomy" id="1324217"/>
    <lineage>
        <taxon>Bacteria</taxon>
        <taxon>Pseudomonadati</taxon>
        <taxon>Bacteroidota</taxon>
        <taxon>Cytophagia</taxon>
        <taxon>Cytophagales</taxon>
        <taxon>Flammeovirgaceae</taxon>
        <taxon>Imperialibacter</taxon>
    </lineage>
</organism>
<keyword evidence="7 12" id="KW-1133">Transmembrane helix</keyword>
<dbReference type="InterPro" id="IPR018422">
    <property type="entry name" value="Cation/H_exchanger_CPA1"/>
</dbReference>
<evidence type="ECO:0000256" key="7">
    <source>
        <dbReference type="ARBA" id="ARBA00022989"/>
    </source>
</evidence>
<keyword evidence="6 12" id="KW-0812">Transmembrane</keyword>
<feature type="transmembrane region" description="Helical" evidence="12">
    <location>
        <begin position="387"/>
        <end position="405"/>
    </location>
</feature>
<feature type="domain" description="Cation/H+ exchanger transmembrane" evidence="13">
    <location>
        <begin position="16"/>
        <end position="412"/>
    </location>
</feature>
<feature type="transmembrane region" description="Helical" evidence="12">
    <location>
        <begin position="127"/>
        <end position="150"/>
    </location>
</feature>
<evidence type="ECO:0000256" key="3">
    <source>
        <dbReference type="ARBA" id="ARBA00022448"/>
    </source>
</evidence>
<feature type="transmembrane region" description="Helical" evidence="12">
    <location>
        <begin position="6"/>
        <end position="24"/>
    </location>
</feature>
<feature type="transmembrane region" description="Helical" evidence="12">
    <location>
        <begin position="239"/>
        <end position="260"/>
    </location>
</feature>
<keyword evidence="11" id="KW-0739">Sodium transport</keyword>
<keyword evidence="3" id="KW-0813">Transport</keyword>
<feature type="transmembrane region" description="Helical" evidence="12">
    <location>
        <begin position="70"/>
        <end position="87"/>
    </location>
</feature>
<evidence type="ECO:0000313" key="14">
    <source>
        <dbReference type="EMBL" id="WOK06951.1"/>
    </source>
</evidence>